<evidence type="ECO:0000256" key="2">
    <source>
        <dbReference type="ARBA" id="ARBA00023172"/>
    </source>
</evidence>
<dbReference type="GO" id="GO:0003677">
    <property type="term" value="F:DNA binding"/>
    <property type="evidence" value="ECO:0007669"/>
    <property type="project" value="UniProtKB-KW"/>
</dbReference>
<dbReference type="GO" id="GO:0006310">
    <property type="term" value="P:DNA recombination"/>
    <property type="evidence" value="ECO:0007669"/>
    <property type="project" value="UniProtKB-KW"/>
</dbReference>
<dbReference type="Gene3D" id="1.10.150.130">
    <property type="match status" value="1"/>
</dbReference>
<evidence type="ECO:0000313" key="4">
    <source>
        <dbReference type="EMBL" id="KIK38208.1"/>
    </source>
</evidence>
<dbReference type="PANTHER" id="PTHR34605">
    <property type="entry name" value="PHAGE_INTEGRASE DOMAIN-CONTAINING PROTEIN"/>
    <property type="match status" value="1"/>
</dbReference>
<dbReference type="Gene3D" id="1.10.443.10">
    <property type="entry name" value="Intergrase catalytic core"/>
    <property type="match status" value="1"/>
</dbReference>
<reference evidence="5" key="2">
    <citation type="submission" date="2015-01" db="EMBL/GenBank/DDBJ databases">
        <title>Evolutionary Origins and Diversification of the Mycorrhizal Mutualists.</title>
        <authorList>
            <consortium name="DOE Joint Genome Institute"/>
            <consortium name="Mycorrhizal Genomics Consortium"/>
            <person name="Kohler A."/>
            <person name="Kuo A."/>
            <person name="Nagy L.G."/>
            <person name="Floudas D."/>
            <person name="Copeland A."/>
            <person name="Barry K.W."/>
            <person name="Cichocki N."/>
            <person name="Veneault-Fourrey C."/>
            <person name="LaButti K."/>
            <person name="Lindquist E.A."/>
            <person name="Lipzen A."/>
            <person name="Lundell T."/>
            <person name="Morin E."/>
            <person name="Murat C."/>
            <person name="Riley R."/>
            <person name="Ohm R."/>
            <person name="Sun H."/>
            <person name="Tunlid A."/>
            <person name="Henrissat B."/>
            <person name="Grigoriev I.V."/>
            <person name="Hibbett D.S."/>
            <person name="Martin F."/>
        </authorList>
    </citation>
    <scope>NUCLEOTIDE SEQUENCE [LARGE SCALE GENOMIC DNA]</scope>
    <source>
        <strain evidence="5">UH-Slu-Lm8-n1</strain>
    </source>
</reference>
<dbReference type="STRING" id="930992.A0A0D0B2N6"/>
<keyword evidence="2" id="KW-0233">DNA recombination</keyword>
<protein>
    <submittedName>
        <fullName evidence="4">Unplaced genomic scaffold CY34scaffold_274, whole genome shotgun sequence</fullName>
    </submittedName>
</protein>
<evidence type="ECO:0000256" key="3">
    <source>
        <dbReference type="SAM" id="MobiDB-lite"/>
    </source>
</evidence>
<dbReference type="InterPro" id="IPR010998">
    <property type="entry name" value="Integrase_recombinase_N"/>
</dbReference>
<dbReference type="SUPFAM" id="SSF47823">
    <property type="entry name" value="lambda integrase-like, N-terminal domain"/>
    <property type="match status" value="1"/>
</dbReference>
<dbReference type="EMBL" id="KN835405">
    <property type="protein sequence ID" value="KIK38208.1"/>
    <property type="molecule type" value="Genomic_DNA"/>
</dbReference>
<dbReference type="InParanoid" id="A0A0D0B2N6"/>
<reference evidence="4 5" key="1">
    <citation type="submission" date="2014-04" db="EMBL/GenBank/DDBJ databases">
        <authorList>
            <consortium name="DOE Joint Genome Institute"/>
            <person name="Kuo A."/>
            <person name="Ruytinx J."/>
            <person name="Rineau F."/>
            <person name="Colpaert J."/>
            <person name="Kohler A."/>
            <person name="Nagy L.G."/>
            <person name="Floudas D."/>
            <person name="Copeland A."/>
            <person name="Barry K.W."/>
            <person name="Cichocki N."/>
            <person name="Veneault-Fourrey C."/>
            <person name="LaButti K."/>
            <person name="Lindquist E.A."/>
            <person name="Lipzen A."/>
            <person name="Lundell T."/>
            <person name="Morin E."/>
            <person name="Murat C."/>
            <person name="Sun H."/>
            <person name="Tunlid A."/>
            <person name="Henrissat B."/>
            <person name="Grigoriev I.V."/>
            <person name="Hibbett D.S."/>
            <person name="Martin F."/>
            <person name="Nordberg H.P."/>
            <person name="Cantor M.N."/>
            <person name="Hua S.X."/>
        </authorList>
    </citation>
    <scope>NUCLEOTIDE SEQUENCE [LARGE SCALE GENOMIC DNA]</scope>
    <source>
        <strain evidence="4 5">UH-Slu-Lm8-n1</strain>
    </source>
</reference>
<gene>
    <name evidence="4" type="ORF">CY34DRAFT_91355</name>
</gene>
<evidence type="ECO:0000256" key="1">
    <source>
        <dbReference type="ARBA" id="ARBA00023125"/>
    </source>
</evidence>
<dbReference type="InterPro" id="IPR013762">
    <property type="entry name" value="Integrase-like_cat_sf"/>
</dbReference>
<dbReference type="InterPro" id="IPR011010">
    <property type="entry name" value="DNA_brk_join_enz"/>
</dbReference>
<dbReference type="HOGENOM" id="CLU_003292_2_0_1"/>
<keyword evidence="5" id="KW-1185">Reference proteome</keyword>
<dbReference type="InterPro" id="IPR052925">
    <property type="entry name" value="Phage_Integrase-like_Recomb"/>
</dbReference>
<dbReference type="GO" id="GO:0015074">
    <property type="term" value="P:DNA integration"/>
    <property type="evidence" value="ECO:0007669"/>
    <property type="project" value="InterPro"/>
</dbReference>
<evidence type="ECO:0000313" key="5">
    <source>
        <dbReference type="Proteomes" id="UP000054485"/>
    </source>
</evidence>
<feature type="compositionally biased region" description="Basic residues" evidence="3">
    <location>
        <begin position="40"/>
        <end position="50"/>
    </location>
</feature>
<name>A0A0D0B2N6_9AGAM</name>
<keyword evidence="1" id="KW-0238">DNA-binding</keyword>
<dbReference type="OrthoDB" id="3266428at2759"/>
<dbReference type="PANTHER" id="PTHR34605:SF3">
    <property type="entry name" value="P CELL-TYPE AGGLUTINATION PROTEIN MAP4-LIKE-RELATED"/>
    <property type="match status" value="1"/>
</dbReference>
<organism evidence="4 5">
    <name type="scientific">Suillus luteus UH-Slu-Lm8-n1</name>
    <dbReference type="NCBI Taxonomy" id="930992"/>
    <lineage>
        <taxon>Eukaryota</taxon>
        <taxon>Fungi</taxon>
        <taxon>Dikarya</taxon>
        <taxon>Basidiomycota</taxon>
        <taxon>Agaricomycotina</taxon>
        <taxon>Agaricomycetes</taxon>
        <taxon>Agaricomycetidae</taxon>
        <taxon>Boletales</taxon>
        <taxon>Suillineae</taxon>
        <taxon>Suillaceae</taxon>
        <taxon>Suillus</taxon>
    </lineage>
</organism>
<feature type="region of interest" description="Disordered" evidence="3">
    <location>
        <begin position="32"/>
        <end position="51"/>
    </location>
</feature>
<dbReference type="AlphaFoldDB" id="A0A0D0B2N6"/>
<accession>A0A0D0B2N6</accession>
<proteinExistence type="predicted"/>
<dbReference type="SUPFAM" id="SSF56349">
    <property type="entry name" value="DNA breaking-rejoining enzymes"/>
    <property type="match status" value="1"/>
</dbReference>
<dbReference type="Proteomes" id="UP000054485">
    <property type="component" value="Unassembled WGS sequence"/>
</dbReference>
<sequence>MSSNGQSQALAHANVASTLALLREALATSPVAETPPSVVRPRRIKPRKPKPGNVITHSSFRPFVPARDRLRLWSAPHSESFHSSVLGELPLADVLQLFNIMLISIEVKTRENYGAGLLRFHQFCDTRNIPENRRMPAPDFLLASFIASWAGKVATTTAQNWLAGVHFWHNLHGAPWHGSGLLRSATAGLSKMVPESSKRPRRPPVTLEHMHILFRDLDLSNAFDASVFAVASVAFWCCCRLGELVIDSPSRFIPSRHVSRSTSIRHCTPQNGTPYTVLHIPWTKTTHGEGADIIASKLDDPTNPVDAFNHHFTANSSVPNSAPLFAFETHDGSWSPMTRAWFLARCNQVWKKANLLELTGHCFRIGGASELLLRGVPPDVVAMQGRWKSRAFLEYWRKIESILPLFVSSSFKDSRIAMIHSSMDSFSKKYK</sequence>